<gene>
    <name evidence="1" type="ORF">EV182_002425</name>
</gene>
<name>A0ACC1HE19_9FUNG</name>
<comment type="caution">
    <text evidence="1">The sequence shown here is derived from an EMBL/GenBank/DDBJ whole genome shotgun (WGS) entry which is preliminary data.</text>
</comment>
<evidence type="ECO:0000313" key="1">
    <source>
        <dbReference type="EMBL" id="KAJ1674855.1"/>
    </source>
</evidence>
<sequence length="83" mass="9165">MVILTKVIGGATLGFAARTLAVALQGRPIFQKYGGLVAWAATGGALGFWYHFAQQRQLQVIEQRRIDLLGKRNKRHSEQQVAS</sequence>
<feature type="non-terminal residue" evidence="1">
    <location>
        <position position="83"/>
    </location>
</feature>
<dbReference type="EMBL" id="JAMZIH010005640">
    <property type="protein sequence ID" value="KAJ1674855.1"/>
    <property type="molecule type" value="Genomic_DNA"/>
</dbReference>
<proteinExistence type="predicted"/>
<dbReference type="Proteomes" id="UP001145114">
    <property type="component" value="Unassembled WGS sequence"/>
</dbReference>
<reference evidence="1" key="1">
    <citation type="submission" date="2022-06" db="EMBL/GenBank/DDBJ databases">
        <title>Phylogenomic reconstructions and comparative analyses of Kickxellomycotina fungi.</title>
        <authorList>
            <person name="Reynolds N.K."/>
            <person name="Stajich J.E."/>
            <person name="Barry K."/>
            <person name="Grigoriev I.V."/>
            <person name="Crous P."/>
            <person name="Smith M.E."/>
        </authorList>
    </citation>
    <scope>NUCLEOTIDE SEQUENCE</scope>
    <source>
        <strain evidence="1">RSA 2271</strain>
    </source>
</reference>
<protein>
    <submittedName>
        <fullName evidence="1">Uncharacterized protein</fullName>
    </submittedName>
</protein>
<accession>A0ACC1HE19</accession>
<evidence type="ECO:0000313" key="2">
    <source>
        <dbReference type="Proteomes" id="UP001145114"/>
    </source>
</evidence>
<organism evidence="1 2">
    <name type="scientific">Spiromyces aspiralis</name>
    <dbReference type="NCBI Taxonomy" id="68401"/>
    <lineage>
        <taxon>Eukaryota</taxon>
        <taxon>Fungi</taxon>
        <taxon>Fungi incertae sedis</taxon>
        <taxon>Zoopagomycota</taxon>
        <taxon>Kickxellomycotina</taxon>
        <taxon>Kickxellomycetes</taxon>
        <taxon>Kickxellales</taxon>
        <taxon>Kickxellaceae</taxon>
        <taxon>Spiromyces</taxon>
    </lineage>
</organism>
<keyword evidence="2" id="KW-1185">Reference proteome</keyword>